<organism evidence="1 2">
    <name type="scientific">Aspergillus calidoustus</name>
    <dbReference type="NCBI Taxonomy" id="454130"/>
    <lineage>
        <taxon>Eukaryota</taxon>
        <taxon>Fungi</taxon>
        <taxon>Dikarya</taxon>
        <taxon>Ascomycota</taxon>
        <taxon>Pezizomycotina</taxon>
        <taxon>Eurotiomycetes</taxon>
        <taxon>Eurotiomycetidae</taxon>
        <taxon>Eurotiales</taxon>
        <taxon>Aspergillaceae</taxon>
        <taxon>Aspergillus</taxon>
        <taxon>Aspergillus subgen. Nidulantes</taxon>
    </lineage>
</organism>
<accession>A0A0U5CKF2</accession>
<dbReference type="AlphaFoldDB" id="A0A0U5CKF2"/>
<proteinExistence type="predicted"/>
<evidence type="ECO:0000313" key="1">
    <source>
        <dbReference type="EMBL" id="CEL11740.1"/>
    </source>
</evidence>
<reference evidence="2" key="1">
    <citation type="journal article" date="2016" name="Genome Announc.">
        <title>Draft genome sequences of fungus Aspergillus calidoustus.</title>
        <authorList>
            <person name="Horn F."/>
            <person name="Linde J."/>
            <person name="Mattern D.J."/>
            <person name="Walther G."/>
            <person name="Guthke R."/>
            <person name="Scherlach K."/>
            <person name="Martin K."/>
            <person name="Brakhage A.A."/>
            <person name="Petzke L."/>
            <person name="Valiante V."/>
        </authorList>
    </citation>
    <scope>NUCLEOTIDE SEQUENCE [LARGE SCALE GENOMIC DNA]</scope>
    <source>
        <strain evidence="2">SF006504</strain>
    </source>
</reference>
<gene>
    <name evidence="1" type="ORF">ASPCAL14837</name>
</gene>
<name>A0A0U5CKF2_ASPCI</name>
<evidence type="ECO:0000313" key="2">
    <source>
        <dbReference type="Proteomes" id="UP000054771"/>
    </source>
</evidence>
<dbReference type="EMBL" id="CDMC01000030">
    <property type="protein sequence ID" value="CEL11740.1"/>
    <property type="molecule type" value="Genomic_DNA"/>
</dbReference>
<keyword evidence="2" id="KW-1185">Reference proteome</keyword>
<protein>
    <submittedName>
        <fullName evidence="1">Uncharacterized protein</fullName>
    </submittedName>
</protein>
<sequence>MALPTTEVSHTCPGSLVLGWTRPDLGQADAPGNQSRRLHGLAGYSATVAVARDRGPTIADTTTIHQRIPR</sequence>
<dbReference type="Proteomes" id="UP000054771">
    <property type="component" value="Unassembled WGS sequence"/>
</dbReference>